<dbReference type="Proteomes" id="UP000542353">
    <property type="component" value="Unassembled WGS sequence"/>
</dbReference>
<sequence>MSDIQTGSFIELCLAGNALLDEIDDFVDRWHSTPSETSLWDYLGMSEAEYSLWVNEPDVLPYVILSRKEGRPFTQIVNDNYYSSLRLAARPDQGQKIRVLKDWLERQGHLTR</sequence>
<protein>
    <submittedName>
        <fullName evidence="1">Uncharacterized protein</fullName>
    </submittedName>
</protein>
<gene>
    <name evidence="1" type="ORF">HNR60_003469</name>
</gene>
<evidence type="ECO:0000313" key="2">
    <source>
        <dbReference type="Proteomes" id="UP000542353"/>
    </source>
</evidence>
<dbReference type="EMBL" id="JACHIH010000024">
    <property type="protein sequence ID" value="MBB5048701.1"/>
    <property type="molecule type" value="Genomic_DNA"/>
</dbReference>
<accession>A0A7W7Z638</accession>
<organism evidence="1 2">
    <name type="scientific">Rhodopseudomonas rhenobacensis</name>
    <dbReference type="NCBI Taxonomy" id="87461"/>
    <lineage>
        <taxon>Bacteria</taxon>
        <taxon>Pseudomonadati</taxon>
        <taxon>Pseudomonadota</taxon>
        <taxon>Alphaproteobacteria</taxon>
        <taxon>Hyphomicrobiales</taxon>
        <taxon>Nitrobacteraceae</taxon>
        <taxon>Rhodopseudomonas</taxon>
    </lineage>
</organism>
<proteinExistence type="predicted"/>
<name>A0A7W7Z638_9BRAD</name>
<comment type="caution">
    <text evidence="1">The sequence shown here is derived from an EMBL/GenBank/DDBJ whole genome shotgun (WGS) entry which is preliminary data.</text>
</comment>
<keyword evidence="2" id="KW-1185">Reference proteome</keyword>
<reference evidence="1 2" key="1">
    <citation type="submission" date="2020-08" db="EMBL/GenBank/DDBJ databases">
        <title>Genomic Encyclopedia of Type Strains, Phase IV (KMG-IV): sequencing the most valuable type-strain genomes for metagenomic binning, comparative biology and taxonomic classification.</title>
        <authorList>
            <person name="Goeker M."/>
        </authorList>
    </citation>
    <scope>NUCLEOTIDE SEQUENCE [LARGE SCALE GENOMIC DNA]</scope>
    <source>
        <strain evidence="1 2">DSM 12706</strain>
    </source>
</reference>
<dbReference type="AlphaFoldDB" id="A0A7W7Z638"/>
<evidence type="ECO:0000313" key="1">
    <source>
        <dbReference type="EMBL" id="MBB5048701.1"/>
    </source>
</evidence>
<dbReference type="RefSeq" id="WP_184259643.1">
    <property type="nucleotide sequence ID" value="NZ_JACHIH010000024.1"/>
</dbReference>